<feature type="domain" description="Thioesterase" evidence="1">
    <location>
        <begin position="47"/>
        <end position="116"/>
    </location>
</feature>
<dbReference type="AlphaFoldDB" id="A0A329KRQ7"/>
<dbReference type="Proteomes" id="UP000250347">
    <property type="component" value="Unassembled WGS sequence"/>
</dbReference>
<organism evidence="2 3">
    <name type="scientific">Mycobacterium colombiense</name>
    <dbReference type="NCBI Taxonomy" id="339268"/>
    <lineage>
        <taxon>Bacteria</taxon>
        <taxon>Bacillati</taxon>
        <taxon>Actinomycetota</taxon>
        <taxon>Actinomycetes</taxon>
        <taxon>Mycobacteriales</taxon>
        <taxon>Mycobacteriaceae</taxon>
        <taxon>Mycobacterium</taxon>
        <taxon>Mycobacterium avium complex (MAC)</taxon>
    </lineage>
</organism>
<dbReference type="InterPro" id="IPR029069">
    <property type="entry name" value="HotDog_dom_sf"/>
</dbReference>
<dbReference type="InterPro" id="IPR006683">
    <property type="entry name" value="Thioestr_dom"/>
</dbReference>
<reference evidence="2 3" key="1">
    <citation type="submission" date="2018-06" db="EMBL/GenBank/DDBJ databases">
        <title>NTM in soil in Japan.</title>
        <authorList>
            <person name="Ohya K."/>
        </authorList>
    </citation>
    <scope>NUCLEOTIDE SEQUENCE [LARGE SCALE GENOMIC DNA]</scope>
    <source>
        <strain evidence="2 3">GF76</strain>
    </source>
</reference>
<evidence type="ECO:0000313" key="3">
    <source>
        <dbReference type="Proteomes" id="UP000250347"/>
    </source>
</evidence>
<protein>
    <recommendedName>
        <fullName evidence="1">Thioesterase domain-containing protein</fullName>
    </recommendedName>
</protein>
<dbReference type="Gene3D" id="3.10.129.10">
    <property type="entry name" value="Hotdog Thioesterase"/>
    <property type="match status" value="1"/>
</dbReference>
<accession>A0A329KRQ7</accession>
<evidence type="ECO:0000259" key="1">
    <source>
        <dbReference type="Pfam" id="PF03061"/>
    </source>
</evidence>
<dbReference type="EMBL" id="QMEU01000036">
    <property type="protein sequence ID" value="RAU94666.1"/>
    <property type="molecule type" value="Genomic_DNA"/>
</dbReference>
<sequence length="134" mass="14155">MIATMNNSLPPQLSALNARFDTGSRKDKCLKVSFRPGPERFTAFNALSSGSIAEMLDQTATHCGTLMTGHGLPTLTMTVNYLRAGAGRSFVATARLLATTNTAAVLGAELSDQHGNPIASASIAAQLRDISRYL</sequence>
<evidence type="ECO:0000313" key="2">
    <source>
        <dbReference type="EMBL" id="RAU94666.1"/>
    </source>
</evidence>
<comment type="caution">
    <text evidence="2">The sequence shown here is derived from an EMBL/GenBank/DDBJ whole genome shotgun (WGS) entry which is preliminary data.</text>
</comment>
<name>A0A329KRQ7_9MYCO</name>
<dbReference type="Pfam" id="PF03061">
    <property type="entry name" value="4HBT"/>
    <property type="match status" value="1"/>
</dbReference>
<dbReference type="CDD" id="cd03443">
    <property type="entry name" value="PaaI_thioesterase"/>
    <property type="match status" value="1"/>
</dbReference>
<proteinExistence type="predicted"/>
<gene>
    <name evidence="2" type="ORF">DQP58_13840</name>
</gene>
<dbReference type="SUPFAM" id="SSF54637">
    <property type="entry name" value="Thioesterase/thiol ester dehydrase-isomerase"/>
    <property type="match status" value="1"/>
</dbReference>